<organism evidence="2 3">
    <name type="scientific">[Emmonsia] crescens</name>
    <dbReference type="NCBI Taxonomy" id="73230"/>
    <lineage>
        <taxon>Eukaryota</taxon>
        <taxon>Fungi</taxon>
        <taxon>Dikarya</taxon>
        <taxon>Ascomycota</taxon>
        <taxon>Pezizomycotina</taxon>
        <taxon>Eurotiomycetes</taxon>
        <taxon>Eurotiomycetidae</taxon>
        <taxon>Onygenales</taxon>
        <taxon>Ajellomycetaceae</taxon>
        <taxon>Emergomyces</taxon>
    </lineage>
</organism>
<keyword evidence="3" id="KW-1185">Reference proteome</keyword>
<reference evidence="2 3" key="1">
    <citation type="submission" date="2017-10" db="EMBL/GenBank/DDBJ databases">
        <title>Comparative genomics in systemic dimorphic fungi from Ajellomycetaceae.</title>
        <authorList>
            <person name="Munoz J.F."/>
            <person name="Mcewen J.G."/>
            <person name="Clay O.K."/>
            <person name="Cuomo C.A."/>
        </authorList>
    </citation>
    <scope>NUCLEOTIDE SEQUENCE [LARGE SCALE GENOMIC DNA]</scope>
    <source>
        <strain evidence="2 3">UAMH4076</strain>
    </source>
</reference>
<dbReference type="Proteomes" id="UP000226031">
    <property type="component" value="Unassembled WGS sequence"/>
</dbReference>
<comment type="caution">
    <text evidence="2">The sequence shown here is derived from an EMBL/GenBank/DDBJ whole genome shotgun (WGS) entry which is preliminary data.</text>
</comment>
<feature type="region of interest" description="Disordered" evidence="1">
    <location>
        <begin position="1"/>
        <end position="118"/>
    </location>
</feature>
<feature type="compositionally biased region" description="Basic and acidic residues" evidence="1">
    <location>
        <begin position="63"/>
        <end position="74"/>
    </location>
</feature>
<dbReference type="EMBL" id="PDND01000588">
    <property type="protein sequence ID" value="PGH28355.1"/>
    <property type="molecule type" value="Genomic_DNA"/>
</dbReference>
<evidence type="ECO:0000313" key="3">
    <source>
        <dbReference type="Proteomes" id="UP000226031"/>
    </source>
</evidence>
<feature type="compositionally biased region" description="Low complexity" evidence="1">
    <location>
        <begin position="20"/>
        <end position="34"/>
    </location>
</feature>
<sequence length="118" mass="12761">MADPSDTHCIMRSHSQRVDSSGSVEPSSHPPSSSFNFNIHPRPSTSTARECPPEAFESSVNDPIDRPNTPERGHGGLTTAPSTVKPVGGKQRAPPPDESETDPDIIEDEYDIARRLAD</sequence>
<accession>A0A2B7Z444</accession>
<evidence type="ECO:0000256" key="1">
    <source>
        <dbReference type="SAM" id="MobiDB-lite"/>
    </source>
</evidence>
<gene>
    <name evidence="2" type="ORF">GX50_08908</name>
</gene>
<evidence type="ECO:0000313" key="2">
    <source>
        <dbReference type="EMBL" id="PGH28355.1"/>
    </source>
</evidence>
<protein>
    <submittedName>
        <fullName evidence="2">Uncharacterized protein</fullName>
    </submittedName>
</protein>
<proteinExistence type="predicted"/>
<name>A0A2B7Z444_9EURO</name>
<dbReference type="AlphaFoldDB" id="A0A2B7Z444"/>
<feature type="compositionally biased region" description="Acidic residues" evidence="1">
    <location>
        <begin position="97"/>
        <end position="110"/>
    </location>
</feature>